<comment type="subcellular location">
    <subcellularLocation>
        <location evidence="1">Membrane</location>
        <topology evidence="1">Multi-pass membrane protein</topology>
    </subcellularLocation>
</comment>
<accession>A0AAV5T9B4</accession>
<feature type="transmembrane region" description="Helical" evidence="5">
    <location>
        <begin position="150"/>
        <end position="168"/>
    </location>
</feature>
<comment type="caution">
    <text evidence="6">The sequence shown here is derived from an EMBL/GenBank/DDBJ whole genome shotgun (WGS) entry which is preliminary data.</text>
</comment>
<dbReference type="InterPro" id="IPR051068">
    <property type="entry name" value="MFS_Domain-Containing_Protein"/>
</dbReference>
<evidence type="ECO:0000313" key="6">
    <source>
        <dbReference type="EMBL" id="GMS92146.1"/>
    </source>
</evidence>
<keyword evidence="2 5" id="KW-0812">Transmembrane</keyword>
<feature type="transmembrane region" description="Helical" evidence="5">
    <location>
        <begin position="249"/>
        <end position="270"/>
    </location>
</feature>
<feature type="non-terminal residue" evidence="6">
    <location>
        <position position="1"/>
    </location>
</feature>
<dbReference type="Gene3D" id="1.20.1250.20">
    <property type="entry name" value="MFS general substrate transporter like domains"/>
    <property type="match status" value="1"/>
</dbReference>
<keyword evidence="7" id="KW-1185">Reference proteome</keyword>
<feature type="transmembrane region" description="Helical" evidence="5">
    <location>
        <begin position="56"/>
        <end position="78"/>
    </location>
</feature>
<feature type="transmembrane region" description="Helical" evidence="5">
    <location>
        <begin position="90"/>
        <end position="109"/>
    </location>
</feature>
<proteinExistence type="predicted"/>
<name>A0AAV5T9B4_9BILA</name>
<dbReference type="SUPFAM" id="SSF103473">
    <property type="entry name" value="MFS general substrate transporter"/>
    <property type="match status" value="1"/>
</dbReference>
<dbReference type="InterPro" id="IPR011701">
    <property type="entry name" value="MFS"/>
</dbReference>
<feature type="transmembrane region" description="Helical" evidence="5">
    <location>
        <begin position="446"/>
        <end position="470"/>
    </location>
</feature>
<protein>
    <recommendedName>
        <fullName evidence="8">Membrane transporter</fullName>
    </recommendedName>
</protein>
<keyword evidence="3 5" id="KW-1133">Transmembrane helix</keyword>
<evidence type="ECO:0000313" key="7">
    <source>
        <dbReference type="Proteomes" id="UP001432027"/>
    </source>
</evidence>
<feature type="transmembrane region" description="Helical" evidence="5">
    <location>
        <begin position="325"/>
        <end position="344"/>
    </location>
</feature>
<dbReference type="PANTHER" id="PTHR23510:SF25">
    <property type="entry name" value="MFS DOMAIN-CONTAINING PROTEIN"/>
    <property type="match status" value="1"/>
</dbReference>
<feature type="transmembrane region" description="Helical" evidence="5">
    <location>
        <begin position="290"/>
        <end position="313"/>
    </location>
</feature>
<sequence length="473" mass="51806">HLSCDSDMSQKFTWSEWKRPVVAIVLTVLCNVEMSILSLGEWPYMSTIDHGATASFFGYATAASKAGHAVFAFVFAVWAHKISGIKIPVLAGRCITLAACIMYIFVEFIPSNRRWWMLVCYVLFGVGIGTSPLLRSYIARVTTDENRSTAYALQNGGLVLSSVAQIAFSGLSYPGAIVIPPHLKLNIYSAPIWVAVITNVLAIGITVFLLEDTEPIEEIKKIEGTSFNPSSFSLASIKDRFATIRSLNIPWFLVVLVIFEKMVSGLFGASLSAVAGPMLTTMNAMGGEEIVLIMAIAQIACGLLASGLSLLFFLCKLGKRVSCRVLLVFSNVIVILGYVITYPFPFDSTPIQPWNETTRTGCNPLEYSWCDTQLAVSFIPFLIIMVITMSLAIPAALLSLDTIYSKIIGNIDQNVMQSVFVIAEDIIQIVGPIYGSAVYTALGVNYINYINGGIYILATLIWLAAWKWLLPYN</sequence>
<dbReference type="GO" id="GO:0022857">
    <property type="term" value="F:transmembrane transporter activity"/>
    <property type="evidence" value="ECO:0007669"/>
    <property type="project" value="InterPro"/>
</dbReference>
<dbReference type="Pfam" id="PF07690">
    <property type="entry name" value="MFS_1"/>
    <property type="match status" value="1"/>
</dbReference>
<evidence type="ECO:0000256" key="5">
    <source>
        <dbReference type="SAM" id="Phobius"/>
    </source>
</evidence>
<gene>
    <name evidence="6" type="ORF">PENTCL1PPCAC_14321</name>
</gene>
<evidence type="ECO:0000256" key="3">
    <source>
        <dbReference type="ARBA" id="ARBA00022989"/>
    </source>
</evidence>
<dbReference type="PANTHER" id="PTHR23510">
    <property type="entry name" value="INNER MEMBRANE TRANSPORT PROTEIN YAJR"/>
    <property type="match status" value="1"/>
</dbReference>
<reference evidence="6" key="1">
    <citation type="submission" date="2023-10" db="EMBL/GenBank/DDBJ databases">
        <title>Genome assembly of Pristionchus species.</title>
        <authorList>
            <person name="Yoshida K."/>
            <person name="Sommer R.J."/>
        </authorList>
    </citation>
    <scope>NUCLEOTIDE SEQUENCE</scope>
    <source>
        <strain evidence="6">RS0144</strain>
    </source>
</reference>
<keyword evidence="4 5" id="KW-0472">Membrane</keyword>
<feature type="transmembrane region" description="Helical" evidence="5">
    <location>
        <begin position="188"/>
        <end position="210"/>
    </location>
</feature>
<dbReference type="InterPro" id="IPR036259">
    <property type="entry name" value="MFS_trans_sf"/>
</dbReference>
<feature type="transmembrane region" description="Helical" evidence="5">
    <location>
        <begin position="115"/>
        <end position="138"/>
    </location>
</feature>
<dbReference type="EMBL" id="BTSX01000004">
    <property type="protein sequence ID" value="GMS92146.1"/>
    <property type="molecule type" value="Genomic_DNA"/>
</dbReference>
<dbReference type="AlphaFoldDB" id="A0AAV5T9B4"/>
<evidence type="ECO:0000256" key="4">
    <source>
        <dbReference type="ARBA" id="ARBA00023136"/>
    </source>
</evidence>
<evidence type="ECO:0000256" key="1">
    <source>
        <dbReference type="ARBA" id="ARBA00004141"/>
    </source>
</evidence>
<dbReference type="GO" id="GO:0005765">
    <property type="term" value="C:lysosomal membrane"/>
    <property type="evidence" value="ECO:0007669"/>
    <property type="project" value="TreeGrafter"/>
</dbReference>
<feature type="transmembrane region" description="Helical" evidence="5">
    <location>
        <begin position="374"/>
        <end position="398"/>
    </location>
</feature>
<organism evidence="6 7">
    <name type="scientific">Pristionchus entomophagus</name>
    <dbReference type="NCBI Taxonomy" id="358040"/>
    <lineage>
        <taxon>Eukaryota</taxon>
        <taxon>Metazoa</taxon>
        <taxon>Ecdysozoa</taxon>
        <taxon>Nematoda</taxon>
        <taxon>Chromadorea</taxon>
        <taxon>Rhabditida</taxon>
        <taxon>Rhabditina</taxon>
        <taxon>Diplogasteromorpha</taxon>
        <taxon>Diplogasteroidea</taxon>
        <taxon>Neodiplogasteridae</taxon>
        <taxon>Pristionchus</taxon>
    </lineage>
</organism>
<feature type="transmembrane region" description="Helical" evidence="5">
    <location>
        <begin position="21"/>
        <end position="44"/>
    </location>
</feature>
<evidence type="ECO:0008006" key="8">
    <source>
        <dbReference type="Google" id="ProtNLM"/>
    </source>
</evidence>
<evidence type="ECO:0000256" key="2">
    <source>
        <dbReference type="ARBA" id="ARBA00022692"/>
    </source>
</evidence>
<dbReference type="Proteomes" id="UP001432027">
    <property type="component" value="Unassembled WGS sequence"/>
</dbReference>